<keyword evidence="5 8" id="KW-0418">Kinase</keyword>
<evidence type="ECO:0000256" key="2">
    <source>
        <dbReference type="ARBA" id="ARBA00022679"/>
    </source>
</evidence>
<sequence length="754" mass="86001">MTSTQSEPLRVMSTYDVNTRSNMPEPNQQPISQKDATSHPTQKKKKEKLSSLCKTPPQLIRSRTGKDFYRGLFLGEGGFARCFQVKDDAGQIYAAKTVAKASLRSEKTKTKLLAEIKIHKSLKHQNIVDFVDCFEDDTNIYILLEICSNQSLMEMMRKRKRLTEPEVRYFIVQILGAVDYMHSRRVIHRDLKLGNIFLDVNMNIKIGDFGLAALLASDSDRKKTICGTPNYIAPEILFDKEKGHSYEVDIWSVGIIMYAMIFGKPPFQSKDVNTIYKRIKHLDYQFPVDMSCSDDAKDLIQILLSSQPEKRPSLNDIIKHPFFRGQFPYDLSSECINRVPKFPDFDPQISFENYKRNCKLAGLGTGQIVAGLQGSKKPVEILPSDIVAEKPRRMLPQSLSPASTKDKYKIIRMDPENIRKLAATQSITTGVDSIHRRLGSSTKELGKPQRIDSENLASRSHHQRLPQPSANHQQNIAPPISQRQSSSSGSRLPVQSNEYQPIRPAQQPMDNDISIVSEKITKELEQTCNTISYALSGHVLLPIKRPHADPVFICKWVDYSNKYGLAYTLLGGTVGVLFNDESTILMQPDNFHFNSIKKNLEKSQWDYQSFDDTITQPNLCRKVKLVRNFNQFMQENLCHVNESKISSKDDKIVWVTAYHRSDAGIMFHLSDSSYQFNFVDHCKMIIYNNGYNVNFIDPEKRLHSWDLMTAIEFGQRNVDPQTGLTKFGIIEKLEHVHSTLSYALMDMSSKMSEA</sequence>
<feature type="compositionally biased region" description="Polar residues" evidence="9">
    <location>
        <begin position="15"/>
        <end position="40"/>
    </location>
</feature>
<dbReference type="GO" id="GO:0140602">
    <property type="term" value="C:nucleolar peripheral inclusion body"/>
    <property type="evidence" value="ECO:0007669"/>
    <property type="project" value="EnsemblFungi"/>
</dbReference>
<evidence type="ECO:0000256" key="7">
    <source>
        <dbReference type="PROSITE-ProRule" id="PRU10141"/>
    </source>
</evidence>
<dbReference type="InterPro" id="IPR000959">
    <property type="entry name" value="POLO_box_dom"/>
</dbReference>
<dbReference type="SMART" id="SM00220">
    <property type="entry name" value="S_TKc"/>
    <property type="match status" value="1"/>
</dbReference>
<evidence type="ECO:0000259" key="11">
    <source>
        <dbReference type="PROSITE" id="PS50078"/>
    </source>
</evidence>
<dbReference type="FunFam" id="1.10.510.10:FF:001669">
    <property type="entry name" value="Serine/threonine-protein kinase"/>
    <property type="match status" value="1"/>
</dbReference>
<evidence type="ECO:0000256" key="6">
    <source>
        <dbReference type="ARBA" id="ARBA00022840"/>
    </source>
</evidence>
<feature type="binding site" evidence="7">
    <location>
        <position position="100"/>
    </location>
    <ligand>
        <name>ATP</name>
        <dbReference type="ChEBI" id="CHEBI:30616"/>
    </ligand>
</feature>
<dbReference type="InterPro" id="IPR033695">
    <property type="entry name" value="POLO_box_2"/>
</dbReference>
<dbReference type="PROSITE" id="PS00108">
    <property type="entry name" value="PROTEIN_KINASE_ST"/>
    <property type="match status" value="1"/>
</dbReference>
<evidence type="ECO:0000256" key="3">
    <source>
        <dbReference type="ARBA" id="ARBA00022737"/>
    </source>
</evidence>
<dbReference type="GO" id="GO:0046827">
    <property type="term" value="P:positive regulation of protein export from nucleus"/>
    <property type="evidence" value="ECO:0007669"/>
    <property type="project" value="EnsemblFungi"/>
</dbReference>
<dbReference type="AlphaFoldDB" id="A0A1E3PJ95"/>
<dbReference type="InterPro" id="IPR036947">
    <property type="entry name" value="POLO_box_dom_sf"/>
</dbReference>
<dbReference type="GO" id="GO:0005737">
    <property type="term" value="C:cytoplasm"/>
    <property type="evidence" value="ECO:0007669"/>
    <property type="project" value="TreeGrafter"/>
</dbReference>
<evidence type="ECO:0000313" key="12">
    <source>
        <dbReference type="EMBL" id="ODQ65491.1"/>
    </source>
</evidence>
<feature type="region of interest" description="Disordered" evidence="9">
    <location>
        <begin position="1"/>
        <end position="52"/>
    </location>
</feature>
<feature type="domain" description="Protein kinase" evidence="10">
    <location>
        <begin position="68"/>
        <end position="323"/>
    </location>
</feature>
<feature type="compositionally biased region" description="Low complexity" evidence="9">
    <location>
        <begin position="481"/>
        <end position="491"/>
    </location>
</feature>
<comment type="similarity">
    <text evidence="8">Belongs to the protein kinase superfamily. Ser/Thr protein kinase family. CDC5/Polo subfamily.</text>
</comment>
<gene>
    <name evidence="12" type="ORF">NADFUDRAFT_52079</name>
</gene>
<proteinExistence type="inferred from homology"/>
<dbReference type="CDD" id="cd14099">
    <property type="entry name" value="STKc_PLK"/>
    <property type="match status" value="1"/>
</dbReference>
<dbReference type="SUPFAM" id="SSF82615">
    <property type="entry name" value="Polo-box domain"/>
    <property type="match status" value="2"/>
</dbReference>
<dbReference type="PANTHER" id="PTHR24345">
    <property type="entry name" value="SERINE/THREONINE-PROTEIN KINASE PLK"/>
    <property type="match status" value="1"/>
</dbReference>
<dbReference type="EC" id="2.7.11.21" evidence="8"/>
<comment type="catalytic activity">
    <reaction evidence="8">
        <text>L-threonyl-[protein] + ATP = O-phospho-L-threonyl-[protein] + ADP + H(+)</text>
        <dbReference type="Rhea" id="RHEA:46608"/>
        <dbReference type="Rhea" id="RHEA-COMP:11060"/>
        <dbReference type="Rhea" id="RHEA-COMP:11605"/>
        <dbReference type="ChEBI" id="CHEBI:15378"/>
        <dbReference type="ChEBI" id="CHEBI:30013"/>
        <dbReference type="ChEBI" id="CHEBI:30616"/>
        <dbReference type="ChEBI" id="CHEBI:61977"/>
        <dbReference type="ChEBI" id="CHEBI:456216"/>
        <dbReference type="EC" id="2.7.11.21"/>
    </reaction>
</comment>
<dbReference type="GO" id="GO:0045842">
    <property type="term" value="P:positive regulation of mitotic metaphase/anaphase transition"/>
    <property type="evidence" value="ECO:0007669"/>
    <property type="project" value="EnsemblFungi"/>
</dbReference>
<dbReference type="Gene3D" id="1.10.510.10">
    <property type="entry name" value="Transferase(Phosphotransferase) domain 1"/>
    <property type="match status" value="1"/>
</dbReference>
<dbReference type="InterPro" id="IPR011009">
    <property type="entry name" value="Kinase-like_dom_sf"/>
</dbReference>
<dbReference type="GO" id="GO:0007052">
    <property type="term" value="P:mitotic spindle organization"/>
    <property type="evidence" value="ECO:0007669"/>
    <property type="project" value="TreeGrafter"/>
</dbReference>
<dbReference type="GO" id="GO:0010971">
    <property type="term" value="P:positive regulation of G2/M transition of mitotic cell cycle"/>
    <property type="evidence" value="ECO:0007669"/>
    <property type="project" value="EnsemblFungi"/>
</dbReference>
<evidence type="ECO:0000313" key="13">
    <source>
        <dbReference type="Proteomes" id="UP000095009"/>
    </source>
</evidence>
<dbReference type="InterPro" id="IPR000719">
    <property type="entry name" value="Prot_kinase_dom"/>
</dbReference>
<dbReference type="PANTHER" id="PTHR24345:SF0">
    <property type="entry name" value="CELL CYCLE SERINE_THREONINE-PROTEIN KINASE CDC5_MSD2"/>
    <property type="match status" value="1"/>
</dbReference>
<dbReference type="Proteomes" id="UP000095009">
    <property type="component" value="Unassembled WGS sequence"/>
</dbReference>
<dbReference type="PROSITE" id="PS00107">
    <property type="entry name" value="PROTEIN_KINASE_ATP"/>
    <property type="match status" value="1"/>
</dbReference>
<dbReference type="GO" id="GO:1990813">
    <property type="term" value="P:meiotic centromeric cohesion protection in anaphase I"/>
    <property type="evidence" value="ECO:0007669"/>
    <property type="project" value="EnsemblFungi"/>
</dbReference>
<dbReference type="CDD" id="cd13118">
    <property type="entry name" value="POLO_box_1"/>
    <property type="match status" value="1"/>
</dbReference>
<keyword evidence="3" id="KW-0677">Repeat</keyword>
<dbReference type="GO" id="GO:0140429">
    <property type="term" value="P:positive regulation of mitotic sister chromatid biorientation"/>
    <property type="evidence" value="ECO:0007669"/>
    <property type="project" value="EnsemblFungi"/>
</dbReference>
<dbReference type="GO" id="GO:0000776">
    <property type="term" value="C:kinetochore"/>
    <property type="evidence" value="ECO:0007669"/>
    <property type="project" value="EnsemblFungi"/>
</dbReference>
<dbReference type="Pfam" id="PF00069">
    <property type="entry name" value="Pkinase"/>
    <property type="match status" value="1"/>
</dbReference>
<dbReference type="GO" id="GO:1990395">
    <property type="term" value="P:meiotic spindle pole body organization"/>
    <property type="evidence" value="ECO:0007669"/>
    <property type="project" value="EnsemblFungi"/>
</dbReference>
<feature type="domain" description="POLO box" evidence="11">
    <location>
        <begin position="552"/>
        <end position="635"/>
    </location>
</feature>
<dbReference type="GO" id="GO:0035556">
    <property type="term" value="P:intracellular signal transduction"/>
    <property type="evidence" value="ECO:0007669"/>
    <property type="project" value="EnsemblFungi"/>
</dbReference>
<dbReference type="GO" id="GO:0035974">
    <property type="term" value="C:meiotic spindle pole body"/>
    <property type="evidence" value="ECO:0007669"/>
    <property type="project" value="EnsemblFungi"/>
</dbReference>
<feature type="domain" description="POLO box" evidence="11">
    <location>
        <begin position="654"/>
        <end position="749"/>
    </location>
</feature>
<name>A0A1E3PJ95_9ASCO</name>
<dbReference type="CDD" id="cd13117">
    <property type="entry name" value="POLO_box_2"/>
    <property type="match status" value="1"/>
</dbReference>
<keyword evidence="2 8" id="KW-0808">Transferase</keyword>
<dbReference type="STRING" id="857566.A0A1E3PJ95"/>
<dbReference type="PROSITE" id="PS50011">
    <property type="entry name" value="PROTEIN_KINASE_DOM"/>
    <property type="match status" value="1"/>
</dbReference>
<dbReference type="GO" id="GO:0045944">
    <property type="term" value="P:positive regulation of transcription by RNA polymerase II"/>
    <property type="evidence" value="ECO:0007669"/>
    <property type="project" value="EnsemblFungi"/>
</dbReference>
<dbReference type="GO" id="GO:0031619">
    <property type="term" value="P:homologous chromosome orientation in meiotic metaphase I"/>
    <property type="evidence" value="ECO:0007669"/>
    <property type="project" value="EnsemblFungi"/>
</dbReference>
<keyword evidence="13" id="KW-1185">Reference proteome</keyword>
<protein>
    <recommendedName>
        <fullName evidence="8">Serine/threonine-protein kinase</fullName>
        <ecNumber evidence="8">2.7.11.21</ecNumber>
    </recommendedName>
</protein>
<dbReference type="Pfam" id="PF00659">
    <property type="entry name" value="POLO_box"/>
    <property type="match status" value="2"/>
</dbReference>
<dbReference type="EMBL" id="KV454410">
    <property type="protein sequence ID" value="ODQ65491.1"/>
    <property type="molecule type" value="Genomic_DNA"/>
</dbReference>
<evidence type="ECO:0000259" key="10">
    <source>
        <dbReference type="PROSITE" id="PS50011"/>
    </source>
</evidence>
<evidence type="ECO:0000256" key="1">
    <source>
        <dbReference type="ARBA" id="ARBA00022527"/>
    </source>
</evidence>
<dbReference type="InterPro" id="IPR017441">
    <property type="entry name" value="Protein_kinase_ATP_BS"/>
</dbReference>
<dbReference type="GO" id="GO:0004674">
    <property type="term" value="F:protein serine/threonine kinase activity"/>
    <property type="evidence" value="ECO:0007669"/>
    <property type="project" value="UniProtKB-KW"/>
</dbReference>
<keyword evidence="1 8" id="KW-0723">Serine/threonine-protein kinase</keyword>
<dbReference type="OrthoDB" id="408964at2759"/>
<organism evidence="12 13">
    <name type="scientific">Nadsonia fulvescens var. elongata DSM 6958</name>
    <dbReference type="NCBI Taxonomy" id="857566"/>
    <lineage>
        <taxon>Eukaryota</taxon>
        <taxon>Fungi</taxon>
        <taxon>Dikarya</taxon>
        <taxon>Ascomycota</taxon>
        <taxon>Saccharomycotina</taxon>
        <taxon>Dipodascomycetes</taxon>
        <taxon>Dipodascales</taxon>
        <taxon>Dipodascales incertae sedis</taxon>
        <taxon>Nadsonia</taxon>
    </lineage>
</organism>
<feature type="compositionally biased region" description="Basic and acidic residues" evidence="9">
    <location>
        <begin position="444"/>
        <end position="453"/>
    </location>
</feature>
<dbReference type="GO" id="GO:1990571">
    <property type="term" value="P:meiotic centromere clustering"/>
    <property type="evidence" value="ECO:0007669"/>
    <property type="project" value="EnsemblFungi"/>
</dbReference>
<keyword evidence="4 7" id="KW-0547">Nucleotide-binding</keyword>
<dbReference type="SUPFAM" id="SSF56112">
    <property type="entry name" value="Protein kinase-like (PK-like)"/>
    <property type="match status" value="1"/>
</dbReference>
<dbReference type="FunFam" id="3.30.200.20:FF:000091">
    <property type="entry name" value="Serine/threonine-protein kinase PLK"/>
    <property type="match status" value="1"/>
</dbReference>
<dbReference type="GO" id="GO:0005524">
    <property type="term" value="F:ATP binding"/>
    <property type="evidence" value="ECO:0007669"/>
    <property type="project" value="UniProtKB-UniRule"/>
</dbReference>
<dbReference type="GO" id="GO:0140281">
    <property type="term" value="P:positive regulation of mitotic division septum assembly"/>
    <property type="evidence" value="ECO:0007669"/>
    <property type="project" value="EnsemblFungi"/>
</dbReference>
<evidence type="ECO:0000256" key="5">
    <source>
        <dbReference type="ARBA" id="ARBA00022777"/>
    </source>
</evidence>
<feature type="compositionally biased region" description="Polar residues" evidence="9">
    <location>
        <begin position="466"/>
        <end position="476"/>
    </location>
</feature>
<feature type="region of interest" description="Disordered" evidence="9">
    <location>
        <begin position="433"/>
        <end position="495"/>
    </location>
</feature>
<dbReference type="InterPro" id="IPR008271">
    <property type="entry name" value="Ser/Thr_kinase_AS"/>
</dbReference>
<dbReference type="GO" id="GO:0044732">
    <property type="term" value="C:mitotic spindle pole body"/>
    <property type="evidence" value="ECO:0007669"/>
    <property type="project" value="EnsemblFungi"/>
</dbReference>
<dbReference type="InterPro" id="IPR033701">
    <property type="entry name" value="POLO_box_1"/>
</dbReference>
<evidence type="ECO:0000256" key="4">
    <source>
        <dbReference type="ARBA" id="ARBA00022741"/>
    </source>
</evidence>
<dbReference type="GO" id="GO:0045793">
    <property type="term" value="P:positive regulation of cell size"/>
    <property type="evidence" value="ECO:0007669"/>
    <property type="project" value="EnsemblFungi"/>
</dbReference>
<keyword evidence="6 7" id="KW-0067">ATP-binding</keyword>
<evidence type="ECO:0000256" key="8">
    <source>
        <dbReference type="RuleBase" id="RU361162"/>
    </source>
</evidence>
<dbReference type="GO" id="GO:0051455">
    <property type="term" value="P:spindle attachment to meiosis I kinetochore"/>
    <property type="evidence" value="ECO:0007669"/>
    <property type="project" value="EnsemblFungi"/>
</dbReference>
<dbReference type="PROSITE" id="PS50078">
    <property type="entry name" value="POLO_BOX"/>
    <property type="match status" value="2"/>
</dbReference>
<dbReference type="Gene3D" id="3.30.200.20">
    <property type="entry name" value="Phosphorylase Kinase, domain 1"/>
    <property type="match status" value="1"/>
</dbReference>
<dbReference type="GO" id="GO:0090619">
    <property type="term" value="C:meiotic spindle pole"/>
    <property type="evidence" value="ECO:0007669"/>
    <property type="project" value="EnsemblFungi"/>
</dbReference>
<dbReference type="Gene3D" id="3.30.1120.30">
    <property type="entry name" value="POLO box domain"/>
    <property type="match status" value="2"/>
</dbReference>
<reference evidence="12 13" key="1">
    <citation type="journal article" date="2016" name="Proc. Natl. Acad. Sci. U.S.A.">
        <title>Comparative genomics of biotechnologically important yeasts.</title>
        <authorList>
            <person name="Riley R."/>
            <person name="Haridas S."/>
            <person name="Wolfe K.H."/>
            <person name="Lopes M.R."/>
            <person name="Hittinger C.T."/>
            <person name="Goeker M."/>
            <person name="Salamov A.A."/>
            <person name="Wisecaver J.H."/>
            <person name="Long T.M."/>
            <person name="Calvey C.H."/>
            <person name="Aerts A.L."/>
            <person name="Barry K.W."/>
            <person name="Choi C."/>
            <person name="Clum A."/>
            <person name="Coughlan A.Y."/>
            <person name="Deshpande S."/>
            <person name="Douglass A.P."/>
            <person name="Hanson S.J."/>
            <person name="Klenk H.-P."/>
            <person name="LaButti K.M."/>
            <person name="Lapidus A."/>
            <person name="Lindquist E.A."/>
            <person name="Lipzen A.M."/>
            <person name="Meier-Kolthoff J.P."/>
            <person name="Ohm R.A."/>
            <person name="Otillar R.P."/>
            <person name="Pangilinan J.L."/>
            <person name="Peng Y."/>
            <person name="Rokas A."/>
            <person name="Rosa C.A."/>
            <person name="Scheuner C."/>
            <person name="Sibirny A.A."/>
            <person name="Slot J.C."/>
            <person name="Stielow J.B."/>
            <person name="Sun H."/>
            <person name="Kurtzman C.P."/>
            <person name="Blackwell M."/>
            <person name="Grigoriev I.V."/>
            <person name="Jeffries T.W."/>
        </authorList>
    </citation>
    <scope>NUCLEOTIDE SEQUENCE [LARGE SCALE GENOMIC DNA]</scope>
    <source>
        <strain evidence="12 13">DSM 6958</strain>
    </source>
</reference>
<evidence type="ECO:0000256" key="9">
    <source>
        <dbReference type="SAM" id="MobiDB-lite"/>
    </source>
</evidence>
<accession>A0A1E3PJ95</accession>
<dbReference type="GO" id="GO:0031031">
    <property type="term" value="P:positive regulation of septation initiation signaling"/>
    <property type="evidence" value="ECO:0007669"/>
    <property type="project" value="EnsemblFungi"/>
</dbReference>
<dbReference type="GO" id="GO:1990023">
    <property type="term" value="C:mitotic spindle midzone"/>
    <property type="evidence" value="ECO:0007669"/>
    <property type="project" value="EnsemblFungi"/>
</dbReference>